<dbReference type="Proteomes" id="UP000887572">
    <property type="component" value="Unplaced"/>
</dbReference>
<feature type="region of interest" description="Disordered" evidence="1">
    <location>
        <begin position="1"/>
        <end position="35"/>
    </location>
</feature>
<organism evidence="2 3">
    <name type="scientific">Globodera rostochiensis</name>
    <name type="common">Golden nematode worm</name>
    <name type="synonym">Heterodera rostochiensis</name>
    <dbReference type="NCBI Taxonomy" id="31243"/>
    <lineage>
        <taxon>Eukaryota</taxon>
        <taxon>Metazoa</taxon>
        <taxon>Ecdysozoa</taxon>
        <taxon>Nematoda</taxon>
        <taxon>Chromadorea</taxon>
        <taxon>Rhabditida</taxon>
        <taxon>Tylenchina</taxon>
        <taxon>Tylenchomorpha</taxon>
        <taxon>Tylenchoidea</taxon>
        <taxon>Heteroderidae</taxon>
        <taxon>Heteroderinae</taxon>
        <taxon>Globodera</taxon>
    </lineage>
</organism>
<dbReference type="InterPro" id="IPR040198">
    <property type="entry name" value="Fido_containing"/>
</dbReference>
<evidence type="ECO:0000313" key="3">
    <source>
        <dbReference type="WBParaSite" id="Gr19_v10_g9017.t1"/>
    </source>
</evidence>
<evidence type="ECO:0000313" key="2">
    <source>
        <dbReference type="Proteomes" id="UP000887572"/>
    </source>
</evidence>
<evidence type="ECO:0000256" key="1">
    <source>
        <dbReference type="SAM" id="MobiDB-lite"/>
    </source>
</evidence>
<proteinExistence type="predicted"/>
<dbReference type="AlphaFoldDB" id="A0A914IBC6"/>
<dbReference type="Gene3D" id="1.10.3290.10">
    <property type="entry name" value="Fido-like domain"/>
    <property type="match status" value="1"/>
</dbReference>
<dbReference type="SUPFAM" id="SSF140931">
    <property type="entry name" value="Fic-like"/>
    <property type="match status" value="1"/>
</dbReference>
<name>A0A914IBC6_GLORO</name>
<feature type="compositionally biased region" description="Basic and acidic residues" evidence="1">
    <location>
        <begin position="24"/>
        <end position="35"/>
    </location>
</feature>
<reference evidence="3" key="1">
    <citation type="submission" date="2022-11" db="UniProtKB">
        <authorList>
            <consortium name="WormBaseParasite"/>
        </authorList>
    </citation>
    <scope>IDENTIFICATION</scope>
</reference>
<protein>
    <submittedName>
        <fullName evidence="3">Fido domain-containing protein</fullName>
    </submittedName>
</protein>
<dbReference type="PANTHER" id="PTHR13504:SF38">
    <property type="entry name" value="FIDO DOMAIN-CONTAINING PROTEIN"/>
    <property type="match status" value="1"/>
</dbReference>
<keyword evidence="2" id="KW-1185">Reference proteome</keyword>
<dbReference type="InterPro" id="IPR036597">
    <property type="entry name" value="Fido-like_dom_sf"/>
</dbReference>
<dbReference type="WBParaSite" id="Gr19_v10_g9017.t1">
    <property type="protein sequence ID" value="Gr19_v10_g9017.t1"/>
    <property type="gene ID" value="Gr19_v10_g9017"/>
</dbReference>
<dbReference type="PANTHER" id="PTHR13504">
    <property type="entry name" value="FIDO DOMAIN-CONTAINING PROTEIN DDB_G0283145"/>
    <property type="match status" value="1"/>
</dbReference>
<sequence length="209" mass="23319">MHFSVPVTETDDETPAEDNITVGSEERGRREGRERHTAVLRTDRHFSPFAGDRILLPILKDHQSATITLETILQLHKSILGRHIGAGVLRTHDVSVGDDFDAMDWDEVPAEMEKFVSWLNAEMNAGVMSAGELAARASHRFNAATQPAAAEPLFTSILKTKKAQSTAGSPQHQIIFGKQLCNQNIHQKLEFSAKKLDSVVKLRKKRQFQ</sequence>
<accession>A0A914IBC6</accession>